<protein>
    <submittedName>
        <fullName evidence="2">Uncharacterized protein</fullName>
    </submittedName>
</protein>
<accession>A0A7W7M1A4</accession>
<feature type="region of interest" description="Disordered" evidence="1">
    <location>
        <begin position="1"/>
        <end position="54"/>
    </location>
</feature>
<dbReference type="AlphaFoldDB" id="A0A7W7M1A4"/>
<dbReference type="Proteomes" id="UP000579523">
    <property type="component" value="Unassembled WGS sequence"/>
</dbReference>
<evidence type="ECO:0000313" key="3">
    <source>
        <dbReference type="Proteomes" id="UP000579523"/>
    </source>
</evidence>
<sequence>MPSFLVEVRGSGDHQLPPEPVAERRSQRSTKPAHVDAGRPRSPSDGPDTAPASGAGARWACVRVDAQQELRDGSALAVRHEFRARPVNGLSHLRDRFRVPLSQALRDSSISGPVAPAGHGVSLGSPARKAAITCRPIGRRSGGGTAFDPDVIADHCWRLHTPPRHRWQREILHSGHNATDGVLDAARTER</sequence>
<evidence type="ECO:0000256" key="1">
    <source>
        <dbReference type="SAM" id="MobiDB-lite"/>
    </source>
</evidence>
<proteinExistence type="predicted"/>
<reference evidence="2 3" key="1">
    <citation type="submission" date="2020-08" db="EMBL/GenBank/DDBJ databases">
        <title>Genomic Encyclopedia of Type Strains, Phase III (KMG-III): the genomes of soil and plant-associated and newly described type strains.</title>
        <authorList>
            <person name="Whitman W."/>
        </authorList>
    </citation>
    <scope>NUCLEOTIDE SEQUENCE [LARGE SCALE GENOMIC DNA]</scope>
    <source>
        <strain evidence="2 3">CECT 3273</strain>
    </source>
</reference>
<comment type="caution">
    <text evidence="2">The sequence shown here is derived from an EMBL/GenBank/DDBJ whole genome shotgun (WGS) entry which is preliminary data.</text>
</comment>
<name>A0A7W7M1A4_9ACTN</name>
<gene>
    <name evidence="2" type="ORF">FHS37_004254</name>
</gene>
<organism evidence="2 3">
    <name type="scientific">Streptomyces griseomycini</name>
    <dbReference type="NCBI Taxonomy" id="66895"/>
    <lineage>
        <taxon>Bacteria</taxon>
        <taxon>Bacillati</taxon>
        <taxon>Actinomycetota</taxon>
        <taxon>Actinomycetes</taxon>
        <taxon>Kitasatosporales</taxon>
        <taxon>Streptomycetaceae</taxon>
        <taxon>Streptomyces</taxon>
    </lineage>
</organism>
<evidence type="ECO:0000313" key="2">
    <source>
        <dbReference type="EMBL" id="MBB4900192.1"/>
    </source>
</evidence>
<keyword evidence="3" id="KW-1185">Reference proteome</keyword>
<dbReference type="EMBL" id="JACHJI010000007">
    <property type="protein sequence ID" value="MBB4900192.1"/>
    <property type="molecule type" value="Genomic_DNA"/>
</dbReference>